<dbReference type="InterPro" id="IPR043502">
    <property type="entry name" value="DNA/RNA_pol_sf"/>
</dbReference>
<feature type="domain" description="Reverse transcriptase" evidence="2">
    <location>
        <begin position="1"/>
        <end position="254"/>
    </location>
</feature>
<name>A0A183G5D3_HELPZ</name>
<reference evidence="5" key="2">
    <citation type="submission" date="2019-09" db="UniProtKB">
        <authorList>
            <consortium name="WormBaseParasite"/>
        </authorList>
    </citation>
    <scope>IDENTIFICATION</scope>
</reference>
<dbReference type="Gene3D" id="3.30.70.270">
    <property type="match status" value="1"/>
</dbReference>
<evidence type="ECO:0000256" key="1">
    <source>
        <dbReference type="SAM" id="MobiDB-lite"/>
    </source>
</evidence>
<accession>A0A3P8EJ38</accession>
<dbReference type="OrthoDB" id="410104at2759"/>
<proteinExistence type="predicted"/>
<feature type="region of interest" description="Disordered" evidence="1">
    <location>
        <begin position="328"/>
        <end position="368"/>
    </location>
</feature>
<dbReference type="PROSITE" id="PS50878">
    <property type="entry name" value="RT_POL"/>
    <property type="match status" value="1"/>
</dbReference>
<keyword evidence="4" id="KW-1185">Reference proteome</keyword>
<organism evidence="4 5">
    <name type="scientific">Heligmosomoides polygyrus</name>
    <name type="common">Parasitic roundworm</name>
    <dbReference type="NCBI Taxonomy" id="6339"/>
    <lineage>
        <taxon>Eukaryota</taxon>
        <taxon>Metazoa</taxon>
        <taxon>Ecdysozoa</taxon>
        <taxon>Nematoda</taxon>
        <taxon>Chromadorea</taxon>
        <taxon>Rhabditida</taxon>
        <taxon>Rhabditina</taxon>
        <taxon>Rhabditomorpha</taxon>
        <taxon>Strongyloidea</taxon>
        <taxon>Heligmosomidae</taxon>
        <taxon>Heligmosomoides</taxon>
    </lineage>
</organism>
<dbReference type="InterPro" id="IPR043128">
    <property type="entry name" value="Rev_trsase/Diguanyl_cyclase"/>
</dbReference>
<gene>
    <name evidence="3" type="ORF">HPBE_LOCUS16812</name>
</gene>
<dbReference type="AlphaFoldDB" id="A0A183G5D3"/>
<dbReference type="Proteomes" id="UP000050761">
    <property type="component" value="Unassembled WGS sequence"/>
</dbReference>
<evidence type="ECO:0000313" key="4">
    <source>
        <dbReference type="Proteomes" id="UP000050761"/>
    </source>
</evidence>
<feature type="compositionally biased region" description="Polar residues" evidence="1">
    <location>
        <begin position="328"/>
        <end position="339"/>
    </location>
</feature>
<dbReference type="PANTHER" id="PTHR47027">
    <property type="entry name" value="REVERSE TRANSCRIPTASE DOMAIN-CONTAINING PROTEIN"/>
    <property type="match status" value="1"/>
</dbReference>
<dbReference type="EMBL" id="UZAH01029625">
    <property type="protein sequence ID" value="VDP07086.1"/>
    <property type="molecule type" value="Genomic_DNA"/>
</dbReference>
<reference evidence="3 4" key="1">
    <citation type="submission" date="2018-11" db="EMBL/GenBank/DDBJ databases">
        <authorList>
            <consortium name="Pathogen Informatics"/>
        </authorList>
    </citation>
    <scope>NUCLEOTIDE SEQUENCE [LARGE SCALE GENOMIC DNA]</scope>
</reference>
<dbReference type="InterPro" id="IPR000477">
    <property type="entry name" value="RT_dom"/>
</dbReference>
<sequence length="393" mass="43764">MPAMSAFRRLLPRRIARDQYSFELLRSSSAQDVIPSSPHAELPRYYSNYDHVLLQTPPTCSTSKKAVSIRRKEDDHVALTVWWPRKPRNTSGLSTYQKNILSTSSGIVALQRSSNALVHAGIPSPYIRLLDECFSNTSTTIQLFDRKLKISIGKGVRQGDTISPKLFTAALQDAMKDLNWDDKGYLVDGKRISNFRFADDIVLISTSTAEVEEMLNELNVAGMKIGLDMNMSKTQFMVNQWCDTGLVRLNGVALQQVNSYFYLGRELNIDNDLAPEIARRRRAAWADFSSIREVTDQVKDPGLMASILNASVLPAMCYATETWPDNKTINRQSNANHASCTGEMSPEHKPSSAMARRPTKLGAKGEVAISRPVAVHEEVQISLGRTPASTKGR</sequence>
<dbReference type="PANTHER" id="PTHR47027:SF20">
    <property type="entry name" value="REVERSE TRANSCRIPTASE-LIKE PROTEIN WITH RNA-DIRECTED DNA POLYMERASE DOMAIN"/>
    <property type="match status" value="1"/>
</dbReference>
<evidence type="ECO:0000313" key="3">
    <source>
        <dbReference type="EMBL" id="VDP07086.1"/>
    </source>
</evidence>
<evidence type="ECO:0000313" key="5">
    <source>
        <dbReference type="WBParaSite" id="HPBE_0001681301-mRNA-1"/>
    </source>
</evidence>
<dbReference type="SUPFAM" id="SSF56672">
    <property type="entry name" value="DNA/RNA polymerases"/>
    <property type="match status" value="1"/>
</dbReference>
<dbReference type="Pfam" id="PF00078">
    <property type="entry name" value="RVT_1"/>
    <property type="match status" value="1"/>
</dbReference>
<evidence type="ECO:0000259" key="2">
    <source>
        <dbReference type="PROSITE" id="PS50878"/>
    </source>
</evidence>
<protein>
    <submittedName>
        <fullName evidence="5">Reverse transcriptase domain-containing protein</fullName>
    </submittedName>
</protein>
<accession>A0A183G5D3</accession>
<dbReference type="WBParaSite" id="HPBE_0001681301-mRNA-1">
    <property type="protein sequence ID" value="HPBE_0001681301-mRNA-1"/>
    <property type="gene ID" value="HPBE_0001681301"/>
</dbReference>